<evidence type="ECO:0000313" key="3">
    <source>
        <dbReference type="Proteomes" id="UP000058660"/>
    </source>
</evidence>
<dbReference type="Pfam" id="PF18765">
    <property type="entry name" value="Polbeta"/>
    <property type="match status" value="1"/>
</dbReference>
<evidence type="ECO:0000313" key="2">
    <source>
        <dbReference type="EMBL" id="ALJ92127.1"/>
    </source>
</evidence>
<organism evidence="2 3">
    <name type="scientific">Thermus aquaticus (strain ATCC BAA-2747 / Y51MC23)</name>
    <dbReference type="NCBI Taxonomy" id="498848"/>
    <lineage>
        <taxon>Bacteria</taxon>
        <taxon>Thermotogati</taxon>
        <taxon>Deinococcota</taxon>
        <taxon>Deinococci</taxon>
        <taxon>Thermales</taxon>
        <taxon>Thermaceae</taxon>
        <taxon>Thermus</taxon>
    </lineage>
</organism>
<dbReference type="PANTHER" id="PTHR43852">
    <property type="entry name" value="NUCLEOTIDYLTRANSFERASE"/>
    <property type="match status" value="1"/>
</dbReference>
<feature type="domain" description="Polymerase beta nucleotidyltransferase" evidence="1">
    <location>
        <begin position="8"/>
        <end position="93"/>
    </location>
</feature>
<dbReference type="InterPro" id="IPR052930">
    <property type="entry name" value="TA_antitoxin_MntA"/>
</dbReference>
<dbReference type="Proteomes" id="UP000058660">
    <property type="component" value="Chromosome"/>
</dbReference>
<sequence length="129" mass="14536">MDPKDLEALARIFARFPQVQAAFLFGSRARGEAGPRSDWDFALLLDSPEPDPRPEILGALVEAGYEPLDLLLLNEAPPALALEAAQGRLLHAREGFSLGEYVSRLAREVWDLEPLFRLQREALKRRWSL</sequence>
<name>A0ABN4IMD7_THEA5</name>
<dbReference type="CDD" id="cd05403">
    <property type="entry name" value="NT_KNTase_like"/>
    <property type="match status" value="1"/>
</dbReference>
<keyword evidence="3" id="KW-1185">Reference proteome</keyword>
<dbReference type="NCBIfam" id="NF047752">
    <property type="entry name" value="MntA_antitoxin"/>
    <property type="match status" value="1"/>
</dbReference>
<evidence type="ECO:0000259" key="1">
    <source>
        <dbReference type="Pfam" id="PF18765"/>
    </source>
</evidence>
<dbReference type="Gene3D" id="3.30.460.10">
    <property type="entry name" value="Beta Polymerase, domain 2"/>
    <property type="match status" value="1"/>
</dbReference>
<accession>A0ABN4IMD7</accession>
<proteinExistence type="predicted"/>
<dbReference type="SUPFAM" id="SSF81301">
    <property type="entry name" value="Nucleotidyltransferase"/>
    <property type="match status" value="1"/>
</dbReference>
<gene>
    <name evidence="2" type="ORF">TO73_2329</name>
</gene>
<protein>
    <recommendedName>
        <fullName evidence="1">Polymerase beta nucleotidyltransferase domain-containing protein</fullName>
    </recommendedName>
</protein>
<dbReference type="EMBL" id="CP010822">
    <property type="protein sequence ID" value="ALJ92127.1"/>
    <property type="molecule type" value="Genomic_DNA"/>
</dbReference>
<reference evidence="3" key="1">
    <citation type="journal article" date="2015" name="PLoS ONE">
        <title>Complete Genome Sequence of Thermus aquaticus Y51MC23.</title>
        <authorList>
            <person name="Brumm P.J."/>
            <person name="Monsma S."/>
            <person name="Keough B."/>
            <person name="Jasinovica S."/>
            <person name="Ferguson E."/>
            <person name="Schoenfeld T."/>
            <person name="Lodes M."/>
            <person name="Mead D.A."/>
        </authorList>
    </citation>
    <scope>NUCLEOTIDE SEQUENCE [LARGE SCALE GENOMIC DNA]</scope>
    <source>
        <strain evidence="3">BAA-2747 / Y51MC23</strain>
    </source>
</reference>
<dbReference type="InterPro" id="IPR043519">
    <property type="entry name" value="NT_sf"/>
</dbReference>
<dbReference type="PANTHER" id="PTHR43852:SF3">
    <property type="entry name" value="NUCLEOTIDYLTRANSFERASE"/>
    <property type="match status" value="1"/>
</dbReference>
<dbReference type="InterPro" id="IPR041633">
    <property type="entry name" value="Polbeta"/>
</dbReference>
<dbReference type="RefSeq" id="WP_040684365.1">
    <property type="nucleotide sequence ID" value="NZ_CP010822.1"/>
</dbReference>